<accession>A0A2P2IXC3</accession>
<dbReference type="AlphaFoldDB" id="A0A2P2IXC3"/>
<sequence>MSSTLIGALFLSIDKRPSLPLKSLRMSLISLAPGSSSLQPTVLEGSGESKSVMPDNAGSLCTVASFLVIPLSRDETLQSRRLPSILIFVVSFAGLCSSGEESKSVIPEN</sequence>
<evidence type="ECO:0000313" key="1">
    <source>
        <dbReference type="EMBL" id="MBW85863.1"/>
    </source>
</evidence>
<name>A0A2P2IXC3_RHIMU</name>
<protein>
    <submittedName>
        <fullName evidence="1">Uncharacterized protein</fullName>
    </submittedName>
</protein>
<dbReference type="EMBL" id="GGEC01005380">
    <property type="protein sequence ID" value="MBW85863.1"/>
    <property type="molecule type" value="Transcribed_RNA"/>
</dbReference>
<proteinExistence type="predicted"/>
<reference evidence="1" key="1">
    <citation type="submission" date="2018-02" db="EMBL/GenBank/DDBJ databases">
        <title>Rhizophora mucronata_Transcriptome.</title>
        <authorList>
            <person name="Meera S.P."/>
            <person name="Sreeshan A."/>
            <person name="Augustine A."/>
        </authorList>
    </citation>
    <scope>NUCLEOTIDE SEQUENCE</scope>
    <source>
        <tissue evidence="1">Leaf</tissue>
    </source>
</reference>
<organism evidence="1">
    <name type="scientific">Rhizophora mucronata</name>
    <name type="common">Asiatic mangrove</name>
    <dbReference type="NCBI Taxonomy" id="61149"/>
    <lineage>
        <taxon>Eukaryota</taxon>
        <taxon>Viridiplantae</taxon>
        <taxon>Streptophyta</taxon>
        <taxon>Embryophyta</taxon>
        <taxon>Tracheophyta</taxon>
        <taxon>Spermatophyta</taxon>
        <taxon>Magnoliopsida</taxon>
        <taxon>eudicotyledons</taxon>
        <taxon>Gunneridae</taxon>
        <taxon>Pentapetalae</taxon>
        <taxon>rosids</taxon>
        <taxon>fabids</taxon>
        <taxon>Malpighiales</taxon>
        <taxon>Rhizophoraceae</taxon>
        <taxon>Rhizophora</taxon>
    </lineage>
</organism>